<organism evidence="3 4">
    <name type="scientific">Limulus polyphemus</name>
    <name type="common">Atlantic horseshoe crab</name>
    <dbReference type="NCBI Taxonomy" id="6850"/>
    <lineage>
        <taxon>Eukaryota</taxon>
        <taxon>Metazoa</taxon>
        <taxon>Ecdysozoa</taxon>
        <taxon>Arthropoda</taxon>
        <taxon>Chelicerata</taxon>
        <taxon>Merostomata</taxon>
        <taxon>Xiphosura</taxon>
        <taxon>Limulidae</taxon>
        <taxon>Limulus</taxon>
    </lineage>
</organism>
<feature type="domain" description="Ig-like" evidence="2">
    <location>
        <begin position="34"/>
        <end position="115"/>
    </location>
</feature>
<dbReference type="InterPro" id="IPR013783">
    <property type="entry name" value="Ig-like_fold"/>
</dbReference>
<keyword evidence="1" id="KW-0732">Signal</keyword>
<dbReference type="Proteomes" id="UP000694941">
    <property type="component" value="Unplaced"/>
</dbReference>
<reference evidence="4" key="1">
    <citation type="submission" date="2025-08" db="UniProtKB">
        <authorList>
            <consortium name="RefSeq"/>
        </authorList>
    </citation>
    <scope>IDENTIFICATION</scope>
    <source>
        <tissue evidence="4">Muscle</tissue>
    </source>
</reference>
<keyword evidence="3" id="KW-1185">Reference proteome</keyword>
<dbReference type="Gene3D" id="2.60.40.10">
    <property type="entry name" value="Immunoglobulins"/>
    <property type="match status" value="1"/>
</dbReference>
<evidence type="ECO:0000259" key="2">
    <source>
        <dbReference type="PROSITE" id="PS50835"/>
    </source>
</evidence>
<evidence type="ECO:0000313" key="4">
    <source>
        <dbReference type="RefSeq" id="XP_013794862.2"/>
    </source>
</evidence>
<dbReference type="SUPFAM" id="SSF48726">
    <property type="entry name" value="Immunoglobulin"/>
    <property type="match status" value="1"/>
</dbReference>
<protein>
    <submittedName>
        <fullName evidence="4">Uncharacterized protein LOC106478834</fullName>
    </submittedName>
</protein>
<proteinExistence type="predicted"/>
<dbReference type="InterPro" id="IPR007110">
    <property type="entry name" value="Ig-like_dom"/>
</dbReference>
<feature type="signal peptide" evidence="1">
    <location>
        <begin position="1"/>
        <end position="28"/>
    </location>
</feature>
<accession>A0ABM1C625</accession>
<evidence type="ECO:0000256" key="1">
    <source>
        <dbReference type="SAM" id="SignalP"/>
    </source>
</evidence>
<gene>
    <name evidence="4" type="primary">LOC106478834</name>
</gene>
<dbReference type="GeneID" id="106478834"/>
<dbReference type="RefSeq" id="XP_013794862.2">
    <property type="nucleotide sequence ID" value="XM_013939408.2"/>
</dbReference>
<evidence type="ECO:0000313" key="3">
    <source>
        <dbReference type="Proteomes" id="UP000694941"/>
    </source>
</evidence>
<dbReference type="Pfam" id="PF07679">
    <property type="entry name" value="I-set"/>
    <property type="match status" value="1"/>
</dbReference>
<dbReference type="PROSITE" id="PS50835">
    <property type="entry name" value="IG_LIKE"/>
    <property type="match status" value="1"/>
</dbReference>
<feature type="chain" id="PRO_5045742683" evidence="1">
    <location>
        <begin position="29"/>
        <end position="178"/>
    </location>
</feature>
<dbReference type="InterPro" id="IPR036179">
    <property type="entry name" value="Ig-like_dom_sf"/>
</dbReference>
<sequence>MLLFKMDFSWRTLLMHLILMLTSDLSFGQLSLQPSGKAHNYFTNDNFIITCLVGDGKTATEMKWIGPFGDDLGASEGRIHVETQDNALGLVVERVKEEEAGKYICSAIIDGEEVTTSFNLVVRPGITFIETNPVQYATEGKNFTLVCNARANSSPILSFSFGNKSIEQGLFVYFIGQL</sequence>
<name>A0ABM1C625_LIMPO</name>
<dbReference type="InterPro" id="IPR013098">
    <property type="entry name" value="Ig_I-set"/>
</dbReference>